<dbReference type="InterPro" id="IPR012340">
    <property type="entry name" value="NA-bd_OB-fold"/>
</dbReference>
<evidence type="ECO:0000256" key="11">
    <source>
        <dbReference type="ARBA" id="ARBA00022884"/>
    </source>
</evidence>
<evidence type="ECO:0000256" key="6">
    <source>
        <dbReference type="ARBA" id="ARBA00022490"/>
    </source>
</evidence>
<dbReference type="GO" id="GO:0006431">
    <property type="term" value="P:methionyl-tRNA aminoacylation"/>
    <property type="evidence" value="ECO:0007669"/>
    <property type="project" value="InterPro"/>
</dbReference>
<comment type="caution">
    <text evidence="18">The sequence shown here is derived from an EMBL/GenBank/DDBJ whole genome shotgun (WGS) entry which is preliminary data.</text>
</comment>
<evidence type="ECO:0000256" key="8">
    <source>
        <dbReference type="ARBA" id="ARBA00022598"/>
    </source>
</evidence>
<dbReference type="SUPFAM" id="SSF50249">
    <property type="entry name" value="Nucleic acid-binding proteins"/>
    <property type="match status" value="1"/>
</dbReference>
<dbReference type="EC" id="6.1.1.10" evidence="4"/>
<dbReference type="GO" id="GO:0005737">
    <property type="term" value="C:cytoplasm"/>
    <property type="evidence" value="ECO:0007669"/>
    <property type="project" value="UniProtKB-SubCell"/>
</dbReference>
<keyword evidence="10" id="KW-0067">ATP-binding</keyword>
<evidence type="ECO:0000256" key="13">
    <source>
        <dbReference type="ARBA" id="ARBA00023146"/>
    </source>
</evidence>
<comment type="function">
    <text evidence="1">Is required not only for elongation of protein synthesis but also for the initiation of all mRNA translation through initiator tRNA(fMet) aminoacylation.</text>
</comment>
<evidence type="ECO:0000256" key="7">
    <source>
        <dbReference type="ARBA" id="ARBA00022555"/>
    </source>
</evidence>
<dbReference type="GO" id="GO:0000049">
    <property type="term" value="F:tRNA binding"/>
    <property type="evidence" value="ECO:0007669"/>
    <property type="project" value="UniProtKB-UniRule"/>
</dbReference>
<dbReference type="GO" id="GO:0004825">
    <property type="term" value="F:methionine-tRNA ligase activity"/>
    <property type="evidence" value="ECO:0007669"/>
    <property type="project" value="UniProtKB-EC"/>
</dbReference>
<dbReference type="PANTHER" id="PTHR11586">
    <property type="entry name" value="TRNA-AMINOACYLATION COFACTOR ARC1 FAMILY MEMBER"/>
    <property type="match status" value="1"/>
</dbReference>
<dbReference type="Gene3D" id="2.40.50.140">
    <property type="entry name" value="Nucleic acid-binding proteins"/>
    <property type="match status" value="1"/>
</dbReference>
<proteinExistence type="predicted"/>
<dbReference type="AlphaFoldDB" id="A0A1G2Q8K1"/>
<keyword evidence="7 16" id="KW-0820">tRNA-binding</keyword>
<dbReference type="CDD" id="cd02800">
    <property type="entry name" value="tRNA_bind_EcMetRS_like"/>
    <property type="match status" value="1"/>
</dbReference>
<accession>A0A1G2Q8K1</accession>
<organism evidence="18 19">
    <name type="scientific">Candidatus Vogelbacteria bacterium GWA1_51_14</name>
    <dbReference type="NCBI Taxonomy" id="1802435"/>
    <lineage>
        <taxon>Bacteria</taxon>
        <taxon>Candidatus Vogeliibacteriota</taxon>
    </lineage>
</organism>
<evidence type="ECO:0000256" key="3">
    <source>
        <dbReference type="ARBA" id="ARBA00011738"/>
    </source>
</evidence>
<evidence type="ECO:0000256" key="2">
    <source>
        <dbReference type="ARBA" id="ARBA00004496"/>
    </source>
</evidence>
<evidence type="ECO:0000313" key="19">
    <source>
        <dbReference type="Proteomes" id="UP000176494"/>
    </source>
</evidence>
<comment type="subcellular location">
    <subcellularLocation>
        <location evidence="2">Cytoplasm</location>
    </subcellularLocation>
</comment>
<evidence type="ECO:0000256" key="12">
    <source>
        <dbReference type="ARBA" id="ARBA00022917"/>
    </source>
</evidence>
<evidence type="ECO:0000256" key="4">
    <source>
        <dbReference type="ARBA" id="ARBA00012838"/>
    </source>
</evidence>
<sequence length="113" mass="12198">MENKEIINYQDFEKVEIRIGRVVSAERVPEADKLLKLIVDVGELGERQIMAGIAEFVPEPAALAGKLIPIVANLEPRRLRGYESQGMILAASGEGGPVLLHPAIDVSPGSVVK</sequence>
<keyword evidence="12" id="KW-0648">Protein biosynthesis</keyword>
<dbReference type="EMBL" id="MHTG01000028">
    <property type="protein sequence ID" value="OHA56853.1"/>
    <property type="molecule type" value="Genomic_DNA"/>
</dbReference>
<evidence type="ECO:0000256" key="10">
    <source>
        <dbReference type="ARBA" id="ARBA00022840"/>
    </source>
</evidence>
<keyword evidence="6" id="KW-0963">Cytoplasm</keyword>
<keyword evidence="13" id="KW-0030">Aminoacyl-tRNA synthetase</keyword>
<reference evidence="18 19" key="1">
    <citation type="journal article" date="2016" name="Nat. Commun.">
        <title>Thousands of microbial genomes shed light on interconnected biogeochemical processes in an aquifer system.</title>
        <authorList>
            <person name="Anantharaman K."/>
            <person name="Brown C.T."/>
            <person name="Hug L.A."/>
            <person name="Sharon I."/>
            <person name="Castelle C.J."/>
            <person name="Probst A.J."/>
            <person name="Thomas B.C."/>
            <person name="Singh A."/>
            <person name="Wilkins M.J."/>
            <person name="Karaoz U."/>
            <person name="Brodie E.L."/>
            <person name="Williams K.H."/>
            <person name="Hubbard S.S."/>
            <person name="Banfield J.F."/>
        </authorList>
    </citation>
    <scope>NUCLEOTIDE SEQUENCE [LARGE SCALE GENOMIC DNA]</scope>
</reference>
<dbReference type="InterPro" id="IPR002547">
    <property type="entry name" value="tRNA-bd_dom"/>
</dbReference>
<evidence type="ECO:0000259" key="17">
    <source>
        <dbReference type="PROSITE" id="PS50886"/>
    </source>
</evidence>
<comment type="catalytic activity">
    <reaction evidence="15">
        <text>tRNA(Met) + L-methionine + ATP = L-methionyl-tRNA(Met) + AMP + diphosphate</text>
        <dbReference type="Rhea" id="RHEA:13481"/>
        <dbReference type="Rhea" id="RHEA-COMP:9667"/>
        <dbReference type="Rhea" id="RHEA-COMP:9698"/>
        <dbReference type="ChEBI" id="CHEBI:30616"/>
        <dbReference type="ChEBI" id="CHEBI:33019"/>
        <dbReference type="ChEBI" id="CHEBI:57844"/>
        <dbReference type="ChEBI" id="CHEBI:78442"/>
        <dbReference type="ChEBI" id="CHEBI:78530"/>
        <dbReference type="ChEBI" id="CHEBI:456215"/>
        <dbReference type="EC" id="6.1.1.10"/>
    </reaction>
</comment>
<evidence type="ECO:0000256" key="16">
    <source>
        <dbReference type="PROSITE-ProRule" id="PRU00209"/>
    </source>
</evidence>
<dbReference type="GO" id="GO:0005524">
    <property type="term" value="F:ATP binding"/>
    <property type="evidence" value="ECO:0007669"/>
    <property type="project" value="UniProtKB-KW"/>
</dbReference>
<evidence type="ECO:0000256" key="1">
    <source>
        <dbReference type="ARBA" id="ARBA00003314"/>
    </source>
</evidence>
<evidence type="ECO:0000256" key="9">
    <source>
        <dbReference type="ARBA" id="ARBA00022741"/>
    </source>
</evidence>
<dbReference type="FunFam" id="2.40.50.140:FF:000042">
    <property type="entry name" value="Methionine--tRNA ligase"/>
    <property type="match status" value="1"/>
</dbReference>
<dbReference type="STRING" id="1802435.A2114_01145"/>
<dbReference type="InterPro" id="IPR004495">
    <property type="entry name" value="Met-tRNA-synth_bsu_C"/>
</dbReference>
<evidence type="ECO:0000313" key="18">
    <source>
        <dbReference type="EMBL" id="OHA56853.1"/>
    </source>
</evidence>
<dbReference type="PROSITE" id="PS50886">
    <property type="entry name" value="TRBD"/>
    <property type="match status" value="1"/>
</dbReference>
<keyword evidence="11 16" id="KW-0694">RNA-binding</keyword>
<dbReference type="Pfam" id="PF01588">
    <property type="entry name" value="tRNA_bind"/>
    <property type="match status" value="1"/>
</dbReference>
<name>A0A1G2Q8K1_9BACT</name>
<dbReference type="PANTHER" id="PTHR11586:SF37">
    <property type="entry name" value="TRNA-BINDING DOMAIN-CONTAINING PROTEIN"/>
    <property type="match status" value="1"/>
</dbReference>
<evidence type="ECO:0000256" key="5">
    <source>
        <dbReference type="ARBA" id="ARBA00018753"/>
    </source>
</evidence>
<comment type="subunit">
    <text evidence="3">Homodimer.</text>
</comment>
<protein>
    <recommendedName>
        <fullName evidence="5">Methionine--tRNA ligase</fullName>
        <ecNumber evidence="4">6.1.1.10</ecNumber>
    </recommendedName>
    <alternativeName>
        <fullName evidence="14">Methionyl-tRNA synthetase</fullName>
    </alternativeName>
</protein>
<dbReference type="InterPro" id="IPR051270">
    <property type="entry name" value="Tyrosine-tRNA_ligase_regulator"/>
</dbReference>
<feature type="domain" description="TRNA-binding" evidence="17">
    <location>
        <begin position="11"/>
        <end position="113"/>
    </location>
</feature>
<dbReference type="Proteomes" id="UP000176494">
    <property type="component" value="Unassembled WGS sequence"/>
</dbReference>
<gene>
    <name evidence="18" type="ORF">A2114_01145</name>
</gene>
<evidence type="ECO:0000256" key="14">
    <source>
        <dbReference type="ARBA" id="ARBA00030904"/>
    </source>
</evidence>
<evidence type="ECO:0000256" key="15">
    <source>
        <dbReference type="ARBA" id="ARBA00047364"/>
    </source>
</evidence>
<keyword evidence="8" id="KW-0436">Ligase</keyword>
<keyword evidence="9" id="KW-0547">Nucleotide-binding</keyword>